<name>A0A103Y089_CYNCS</name>
<evidence type="ECO:0000313" key="3">
    <source>
        <dbReference type="Proteomes" id="UP000243975"/>
    </source>
</evidence>
<feature type="region of interest" description="Disordered" evidence="1">
    <location>
        <begin position="216"/>
        <end position="244"/>
    </location>
</feature>
<feature type="region of interest" description="Disordered" evidence="1">
    <location>
        <begin position="148"/>
        <end position="167"/>
    </location>
</feature>
<dbReference type="EMBL" id="LEKV01003398">
    <property type="protein sequence ID" value="KVI00127.1"/>
    <property type="molecule type" value="Genomic_DNA"/>
</dbReference>
<dbReference type="AlphaFoldDB" id="A0A103Y089"/>
<protein>
    <submittedName>
        <fullName evidence="2">Uncharacterized protein</fullName>
    </submittedName>
</protein>
<gene>
    <name evidence="2" type="ORF">Ccrd_021576</name>
</gene>
<accession>A0A103Y089</accession>
<evidence type="ECO:0000313" key="2">
    <source>
        <dbReference type="EMBL" id="KVI00127.1"/>
    </source>
</evidence>
<organism evidence="2 3">
    <name type="scientific">Cynara cardunculus var. scolymus</name>
    <name type="common">Globe artichoke</name>
    <name type="synonym">Cynara scolymus</name>
    <dbReference type="NCBI Taxonomy" id="59895"/>
    <lineage>
        <taxon>Eukaryota</taxon>
        <taxon>Viridiplantae</taxon>
        <taxon>Streptophyta</taxon>
        <taxon>Embryophyta</taxon>
        <taxon>Tracheophyta</taxon>
        <taxon>Spermatophyta</taxon>
        <taxon>Magnoliopsida</taxon>
        <taxon>eudicotyledons</taxon>
        <taxon>Gunneridae</taxon>
        <taxon>Pentapetalae</taxon>
        <taxon>asterids</taxon>
        <taxon>campanulids</taxon>
        <taxon>Asterales</taxon>
        <taxon>Asteraceae</taxon>
        <taxon>Carduoideae</taxon>
        <taxon>Cardueae</taxon>
        <taxon>Carduinae</taxon>
        <taxon>Cynara</taxon>
    </lineage>
</organism>
<sequence length="328" mass="36683">MVGGVIRWCCRRRHLPSTLRPAVLGKPHTCLVHPFLLLFLRPLRNIIVLFAAFDNVLTRRKKHASPLWEVNKTHRNCTNYNHDTHNDALAKNINWVSPDPKFPPAPVIPEMMPSDRREMKGMMPNVAPHAACAPMEKRIIKVMAKGSEFTRPSKRQQTPPAVCRSHRFQSRPRIPHRLAMYECVYLAEFIFGNITLLLKSTEVTIGEILAKNQHQYPHDYVKPPSKGGDESGKERDPGEVEGSHVRSLKTLALCSESTGRSNLAVVSVGTMGDATEKANTGSRPVTPCMEVPGDPSISGIVETRHYRLEIRIYVHGSLATVPEQSSGQ</sequence>
<proteinExistence type="predicted"/>
<reference evidence="2 3" key="1">
    <citation type="journal article" date="2016" name="Sci. Rep.">
        <title>The genome sequence of the outbreeding globe artichoke constructed de novo incorporating a phase-aware low-pass sequencing strategy of F1 progeny.</title>
        <authorList>
            <person name="Scaglione D."/>
            <person name="Reyes-Chin-Wo S."/>
            <person name="Acquadro A."/>
            <person name="Froenicke L."/>
            <person name="Portis E."/>
            <person name="Beitel C."/>
            <person name="Tirone M."/>
            <person name="Mauro R."/>
            <person name="Lo Monaco A."/>
            <person name="Mauromicale G."/>
            <person name="Faccioli P."/>
            <person name="Cattivelli L."/>
            <person name="Rieseberg L."/>
            <person name="Michelmore R."/>
            <person name="Lanteri S."/>
        </authorList>
    </citation>
    <scope>NUCLEOTIDE SEQUENCE [LARGE SCALE GENOMIC DNA]</scope>
    <source>
        <strain evidence="2">2C</strain>
    </source>
</reference>
<dbReference type="Gramene" id="KVI00127">
    <property type="protein sequence ID" value="KVI00127"/>
    <property type="gene ID" value="Ccrd_021576"/>
</dbReference>
<comment type="caution">
    <text evidence="2">The sequence shown here is derived from an EMBL/GenBank/DDBJ whole genome shotgun (WGS) entry which is preliminary data.</text>
</comment>
<evidence type="ECO:0000256" key="1">
    <source>
        <dbReference type="SAM" id="MobiDB-lite"/>
    </source>
</evidence>
<keyword evidence="3" id="KW-1185">Reference proteome</keyword>
<dbReference type="Proteomes" id="UP000243975">
    <property type="component" value="Unassembled WGS sequence"/>
</dbReference>